<evidence type="ECO:0000256" key="1">
    <source>
        <dbReference type="ARBA" id="ARBA00022679"/>
    </source>
</evidence>
<dbReference type="InterPro" id="IPR016181">
    <property type="entry name" value="Acyl_CoA_acyltransferase"/>
</dbReference>
<keyword evidence="1" id="KW-0808">Transferase</keyword>
<name>A0ABT1NT59_9MICC</name>
<feature type="domain" description="N-acetyltransferase" evidence="3">
    <location>
        <begin position="4"/>
        <end position="172"/>
    </location>
</feature>
<dbReference type="Pfam" id="PF00583">
    <property type="entry name" value="Acetyltransf_1"/>
    <property type="match status" value="1"/>
</dbReference>
<dbReference type="CDD" id="cd04301">
    <property type="entry name" value="NAT_SF"/>
    <property type="match status" value="1"/>
</dbReference>
<evidence type="ECO:0000313" key="5">
    <source>
        <dbReference type="Proteomes" id="UP001206924"/>
    </source>
</evidence>
<sequence>MPAVEIRRATENDAHDLARVHVQAWKWAYRGLMPDSLLDGLDVERRAAGWKRMIHEGLVPQPHLAVIGSTVAGFSHAATSGDDDADPQVGEVTALYLAEEFVGTGVGRRLWEAALDQLRETGHTALSVWVLDSNHRGRNFYERMGMVPDGATKQELIGDSTLTEVRYRSSFRDAD</sequence>
<dbReference type="Proteomes" id="UP001206924">
    <property type="component" value="Unassembled WGS sequence"/>
</dbReference>
<organism evidence="4 5">
    <name type="scientific">Arthrobacter jinronghuae</name>
    <dbReference type="NCBI Taxonomy" id="2964609"/>
    <lineage>
        <taxon>Bacteria</taxon>
        <taxon>Bacillati</taxon>
        <taxon>Actinomycetota</taxon>
        <taxon>Actinomycetes</taxon>
        <taxon>Micrococcales</taxon>
        <taxon>Micrococcaceae</taxon>
        <taxon>Arthrobacter</taxon>
    </lineage>
</organism>
<protein>
    <submittedName>
        <fullName evidence="4">GNAT family N-acetyltransferase</fullName>
    </submittedName>
</protein>
<dbReference type="InterPro" id="IPR000182">
    <property type="entry name" value="GNAT_dom"/>
</dbReference>
<dbReference type="PROSITE" id="PS51186">
    <property type="entry name" value="GNAT"/>
    <property type="match status" value="1"/>
</dbReference>
<evidence type="ECO:0000256" key="2">
    <source>
        <dbReference type="ARBA" id="ARBA00023315"/>
    </source>
</evidence>
<gene>
    <name evidence="4" type="ORF">NNX28_08345</name>
</gene>
<keyword evidence="5" id="KW-1185">Reference proteome</keyword>
<dbReference type="SUPFAM" id="SSF55729">
    <property type="entry name" value="Acyl-CoA N-acyltransferases (Nat)"/>
    <property type="match status" value="1"/>
</dbReference>
<evidence type="ECO:0000259" key="3">
    <source>
        <dbReference type="PROSITE" id="PS51186"/>
    </source>
</evidence>
<dbReference type="PANTHER" id="PTHR43877">
    <property type="entry name" value="AMINOALKYLPHOSPHONATE N-ACETYLTRANSFERASE-RELATED-RELATED"/>
    <property type="match status" value="1"/>
</dbReference>
<proteinExistence type="predicted"/>
<reference evidence="4 5" key="1">
    <citation type="submission" date="2022-07" db="EMBL/GenBank/DDBJ databases">
        <title>Novel species in genus Arthrobacter.</title>
        <authorList>
            <person name="Liu Y."/>
        </authorList>
    </citation>
    <scope>NUCLEOTIDE SEQUENCE [LARGE SCALE GENOMIC DNA]</scope>
    <source>
        <strain evidence="5">zg-Y859</strain>
    </source>
</reference>
<dbReference type="EMBL" id="JANFLP010000008">
    <property type="protein sequence ID" value="MCQ1949934.1"/>
    <property type="molecule type" value="Genomic_DNA"/>
</dbReference>
<dbReference type="Gene3D" id="3.40.630.30">
    <property type="match status" value="1"/>
</dbReference>
<evidence type="ECO:0000313" key="4">
    <source>
        <dbReference type="EMBL" id="MCQ1949934.1"/>
    </source>
</evidence>
<comment type="caution">
    <text evidence="4">The sequence shown here is derived from an EMBL/GenBank/DDBJ whole genome shotgun (WGS) entry which is preliminary data.</text>
</comment>
<dbReference type="InterPro" id="IPR050832">
    <property type="entry name" value="Bact_Acetyltransf"/>
</dbReference>
<dbReference type="PANTHER" id="PTHR43877:SF1">
    <property type="entry name" value="ACETYLTRANSFERASE"/>
    <property type="match status" value="1"/>
</dbReference>
<keyword evidence="2" id="KW-0012">Acyltransferase</keyword>
<accession>A0ABT1NT59</accession>